<organism evidence="2 3">
    <name type="scientific">Taibaiella soli</name>
    <dbReference type="NCBI Taxonomy" id="1649169"/>
    <lineage>
        <taxon>Bacteria</taxon>
        <taxon>Pseudomonadati</taxon>
        <taxon>Bacteroidota</taxon>
        <taxon>Chitinophagia</taxon>
        <taxon>Chitinophagales</taxon>
        <taxon>Chitinophagaceae</taxon>
        <taxon>Taibaiella</taxon>
    </lineage>
</organism>
<dbReference type="AlphaFoldDB" id="A0A2W2AGR8"/>
<comment type="caution">
    <text evidence="2">The sequence shown here is derived from an EMBL/GenBank/DDBJ whole genome shotgun (WGS) entry which is preliminary data.</text>
</comment>
<keyword evidence="3" id="KW-1185">Reference proteome</keyword>
<keyword evidence="1" id="KW-0732">Signal</keyword>
<feature type="chain" id="PRO_5016062156" evidence="1">
    <location>
        <begin position="20"/>
        <end position="159"/>
    </location>
</feature>
<evidence type="ECO:0000313" key="3">
    <source>
        <dbReference type="Proteomes" id="UP000248745"/>
    </source>
</evidence>
<accession>A0A2W2AGR8</accession>
<evidence type="ECO:0000313" key="2">
    <source>
        <dbReference type="EMBL" id="PZF74685.1"/>
    </source>
</evidence>
<protein>
    <submittedName>
        <fullName evidence="2">Uncharacterized protein</fullName>
    </submittedName>
</protein>
<reference evidence="2 3" key="1">
    <citation type="submission" date="2018-06" db="EMBL/GenBank/DDBJ databases">
        <title>Mucibacter soli gen. nov., sp. nov., a new member of the family Chitinophagaceae producing mucin.</title>
        <authorList>
            <person name="Kim M.-K."/>
            <person name="Park S."/>
            <person name="Kim T.-S."/>
            <person name="Joung Y."/>
            <person name="Han J.-H."/>
            <person name="Kim S.B."/>
        </authorList>
    </citation>
    <scope>NUCLEOTIDE SEQUENCE [LARGE SCALE GENOMIC DNA]</scope>
    <source>
        <strain evidence="2 3">R1-15</strain>
    </source>
</reference>
<name>A0A2W2AGR8_9BACT</name>
<feature type="signal peptide" evidence="1">
    <location>
        <begin position="1"/>
        <end position="19"/>
    </location>
</feature>
<gene>
    <name evidence="2" type="ORF">DN068_00360</name>
</gene>
<proteinExistence type="predicted"/>
<sequence length="159" mass="17675">MKRFIALLLVFYYSGSILAQNNLDDNAITVMPNNNINFSYQSIDDVLTDKVIDNAVSVSVSSKKSKCLIYAQVVFTGADQSEAMARRICLKLRNSTSTNFSPVNYASPVALSIQPVLLFEQDKATNLNLFNYDVVLKKQTGFDKTGSHNFTITFSLVEP</sequence>
<dbReference type="Proteomes" id="UP000248745">
    <property type="component" value="Unassembled WGS sequence"/>
</dbReference>
<evidence type="ECO:0000256" key="1">
    <source>
        <dbReference type="SAM" id="SignalP"/>
    </source>
</evidence>
<dbReference type="EMBL" id="QKTW01000002">
    <property type="protein sequence ID" value="PZF74685.1"/>
    <property type="molecule type" value="Genomic_DNA"/>
</dbReference>
<dbReference type="RefSeq" id="WP_110996891.1">
    <property type="nucleotide sequence ID" value="NZ_QKTW01000002.1"/>
</dbReference>